<accession>A0A0H1R835</accession>
<protein>
    <submittedName>
        <fullName evidence="1">Uncharacterized protein</fullName>
    </submittedName>
</protein>
<evidence type="ECO:0000313" key="1">
    <source>
        <dbReference type="EMBL" id="KLK91001.1"/>
    </source>
</evidence>
<dbReference type="EMBL" id="LCYG01000062">
    <property type="protein sequence ID" value="KLK91001.1"/>
    <property type="molecule type" value="Genomic_DNA"/>
</dbReference>
<sequence length="271" mass="29665">MSNEERILELLFAESGKDDDELSLRSGVKPRQQVNQICRRLEAKGLITRRLGPKGKILNYAVHSWETAAPLNQALQARAKIGLDQIEAGKRGLLQCEPVRTLFLVPCSASKSDGGLPHSTGPRLTDHLSEAVKTRLIQARQAVARRAYLNEELLRPALERYQGHFYQVAREKIREARGRGIHILIISGGYGALLPEEPIGNYEAAFSSNWWPKGLLSDVVQAYAAQHKILSVRAIVAASTTYQKAVASIDWAAAGIDDVVVVSPQVSGGGQ</sequence>
<organism evidence="1 2">
    <name type="scientific">Microvirga vignae</name>
    <dbReference type="NCBI Taxonomy" id="1225564"/>
    <lineage>
        <taxon>Bacteria</taxon>
        <taxon>Pseudomonadati</taxon>
        <taxon>Pseudomonadota</taxon>
        <taxon>Alphaproteobacteria</taxon>
        <taxon>Hyphomicrobiales</taxon>
        <taxon>Methylobacteriaceae</taxon>
        <taxon>Microvirga</taxon>
    </lineage>
</organism>
<proteinExistence type="predicted"/>
<dbReference type="STRING" id="1225564.AA309_22760"/>
<gene>
    <name evidence="1" type="ORF">AA309_22760</name>
</gene>
<dbReference type="OrthoDB" id="2866199at2"/>
<dbReference type="Proteomes" id="UP000035489">
    <property type="component" value="Unassembled WGS sequence"/>
</dbReference>
<dbReference type="AlphaFoldDB" id="A0A0H1R835"/>
<dbReference type="RefSeq" id="WP_047191313.1">
    <property type="nucleotide sequence ID" value="NZ_LCYG01000062.1"/>
</dbReference>
<name>A0A0H1R835_9HYPH</name>
<reference evidence="1 2" key="1">
    <citation type="submission" date="2015-05" db="EMBL/GenBank/DDBJ databases">
        <title>Draft genome sequence of Microvirga vignae strain BR3299, a novel nitrogen fixing bacteria isolated from Brazil semi-aired region.</title>
        <authorList>
            <person name="Zilli J.E."/>
            <person name="Passos S.R."/>
            <person name="Leite J."/>
            <person name="Baldani J.I."/>
            <person name="Xavier G.R."/>
            <person name="Rumjaneck N.G."/>
            <person name="Simoes-Araujo J.L."/>
        </authorList>
    </citation>
    <scope>NUCLEOTIDE SEQUENCE [LARGE SCALE GENOMIC DNA]</scope>
    <source>
        <strain evidence="1 2">BR3299</strain>
    </source>
</reference>
<dbReference type="PATRIC" id="fig|1225564.3.peg.5938"/>
<keyword evidence="2" id="KW-1185">Reference proteome</keyword>
<comment type="caution">
    <text evidence="1">The sequence shown here is derived from an EMBL/GenBank/DDBJ whole genome shotgun (WGS) entry which is preliminary data.</text>
</comment>
<evidence type="ECO:0000313" key="2">
    <source>
        <dbReference type="Proteomes" id="UP000035489"/>
    </source>
</evidence>